<evidence type="ECO:0000313" key="4">
    <source>
        <dbReference type="EMBL" id="KAL2048059.1"/>
    </source>
</evidence>
<evidence type="ECO:0000256" key="3">
    <source>
        <dbReference type="SAM" id="SignalP"/>
    </source>
</evidence>
<evidence type="ECO:0000256" key="2">
    <source>
        <dbReference type="SAM" id="Phobius"/>
    </source>
</evidence>
<organism evidence="4 5">
    <name type="scientific">Lepraria finkii</name>
    <dbReference type="NCBI Taxonomy" id="1340010"/>
    <lineage>
        <taxon>Eukaryota</taxon>
        <taxon>Fungi</taxon>
        <taxon>Dikarya</taxon>
        <taxon>Ascomycota</taxon>
        <taxon>Pezizomycotina</taxon>
        <taxon>Lecanoromycetes</taxon>
        <taxon>OSLEUM clade</taxon>
        <taxon>Lecanoromycetidae</taxon>
        <taxon>Lecanorales</taxon>
        <taxon>Lecanorineae</taxon>
        <taxon>Stereocaulaceae</taxon>
        <taxon>Lepraria</taxon>
    </lineage>
</organism>
<reference evidence="4 5" key="1">
    <citation type="submission" date="2024-09" db="EMBL/GenBank/DDBJ databases">
        <title>Rethinking Asexuality: The Enigmatic Case of Functional Sexual Genes in Lepraria (Stereocaulaceae).</title>
        <authorList>
            <person name="Doellman M."/>
            <person name="Sun Y."/>
            <person name="Barcenas-Pena A."/>
            <person name="Lumbsch H.T."/>
            <person name="Grewe F."/>
        </authorList>
    </citation>
    <scope>NUCLEOTIDE SEQUENCE [LARGE SCALE GENOMIC DNA]</scope>
    <source>
        <strain evidence="4 5">Grewe 0041</strain>
    </source>
</reference>
<feature type="compositionally biased region" description="Polar residues" evidence="1">
    <location>
        <begin position="369"/>
        <end position="390"/>
    </location>
</feature>
<name>A0ABR4AQR8_9LECA</name>
<feature type="transmembrane region" description="Helical" evidence="2">
    <location>
        <begin position="225"/>
        <end position="247"/>
    </location>
</feature>
<feature type="transmembrane region" description="Helical" evidence="2">
    <location>
        <begin position="697"/>
        <end position="718"/>
    </location>
</feature>
<feature type="transmembrane region" description="Helical" evidence="2">
    <location>
        <begin position="541"/>
        <end position="568"/>
    </location>
</feature>
<keyword evidence="2" id="KW-0812">Transmembrane</keyword>
<dbReference type="EMBL" id="JBHFEH010000083">
    <property type="protein sequence ID" value="KAL2048059.1"/>
    <property type="molecule type" value="Genomic_DNA"/>
</dbReference>
<proteinExistence type="predicted"/>
<keyword evidence="2" id="KW-0472">Membrane</keyword>
<sequence length="731" mass="80331">MLLISIEHIALIFAFTIPTHSIPNVGGLDYSDCAKIANETYLKAPNNSFLYNQQGEPTGDSSQAWGISYQACVDLCTTEEKPGIYNWGFISSGIASWLLPWLALNAQLPFATKDKTTNFMALLLAVGSPSLITYSLALTIFNARWINRTFRHIKEINATLHRPLQLKVIKAARAILIETQHIPIHFYNGRRREIAQLVVHPHNWNWWCSLRDTILLTKRKWTYSLYAQVGFVCVSQVLAITVFFTSASSNSSIGIGLAINSLWLWMIPVVLGWVYVGTQTDSNSIKAALTHTNVPVLGLERNVSGECIGIRDRTTFDDLRINFRDSSESRESRSNRRPQQQQDSRSISFAADRGIPITEHGTIEERMNSESSQTTQNLQPLPNSSTDHLSISHASRSDDIEMKDLAGDFCISNTSTLASTLRATEQQSQPLLDLEETPMSCPQTFLGFSVAGDDLEPGPIFNYARVRSHMNTVKHVAEAFLTFTKRQKAQIPVVSGKKWTSNQDYWDENLQGTAEEMSRYTSPLGKDVPNIVVHAPASTGLVLNCITAAFVAMFLQWGTTGAAIIISYKTPVVGLGCQSGSYLIYGLASTVSWLVLVLSAYLSHRWSLLQETAQKSRATSHPSPNTLLAGLAVTTRLLGKSLAAANAAFVVVTSAIIFTGLYDNCWCDACIPSLGKKAGWVILFASNAQITAASKSAWVGGVFMGILIALVASAWVFVARGDEVFEGDGQE</sequence>
<feature type="chain" id="PRO_5046464880" evidence="3">
    <location>
        <begin position="22"/>
        <end position="731"/>
    </location>
</feature>
<keyword evidence="3" id="KW-0732">Signal</keyword>
<feature type="region of interest" description="Disordered" evidence="1">
    <location>
        <begin position="325"/>
        <end position="351"/>
    </location>
</feature>
<evidence type="ECO:0000313" key="5">
    <source>
        <dbReference type="Proteomes" id="UP001590951"/>
    </source>
</evidence>
<feature type="transmembrane region" description="Helical" evidence="2">
    <location>
        <begin position="580"/>
        <end position="602"/>
    </location>
</feature>
<comment type="caution">
    <text evidence="4">The sequence shown here is derived from an EMBL/GenBank/DDBJ whole genome shotgun (WGS) entry which is preliminary data.</text>
</comment>
<gene>
    <name evidence="4" type="ORF">ABVK25_011044</name>
</gene>
<dbReference type="Proteomes" id="UP001590951">
    <property type="component" value="Unassembled WGS sequence"/>
</dbReference>
<feature type="transmembrane region" description="Helical" evidence="2">
    <location>
        <begin position="253"/>
        <end position="276"/>
    </location>
</feature>
<feature type="region of interest" description="Disordered" evidence="1">
    <location>
        <begin position="365"/>
        <end position="390"/>
    </location>
</feature>
<accession>A0ABR4AQR8</accession>
<protein>
    <submittedName>
        <fullName evidence="4">Uncharacterized protein</fullName>
    </submittedName>
</protein>
<feature type="compositionally biased region" description="Low complexity" evidence="1">
    <location>
        <begin position="337"/>
        <end position="348"/>
    </location>
</feature>
<keyword evidence="5" id="KW-1185">Reference proteome</keyword>
<feature type="transmembrane region" description="Helical" evidence="2">
    <location>
        <begin position="84"/>
        <end position="104"/>
    </location>
</feature>
<feature type="transmembrane region" description="Helical" evidence="2">
    <location>
        <begin position="119"/>
        <end position="141"/>
    </location>
</feature>
<feature type="signal peptide" evidence="3">
    <location>
        <begin position="1"/>
        <end position="21"/>
    </location>
</feature>
<evidence type="ECO:0000256" key="1">
    <source>
        <dbReference type="SAM" id="MobiDB-lite"/>
    </source>
</evidence>
<keyword evidence="2" id="KW-1133">Transmembrane helix</keyword>
<feature type="compositionally biased region" description="Basic and acidic residues" evidence="1">
    <location>
        <begin position="325"/>
        <end position="334"/>
    </location>
</feature>